<reference evidence="3 4" key="1">
    <citation type="submission" date="2024-05" db="EMBL/GenBank/DDBJ databases">
        <title>Sphingomonas sp. HF-S3 16S ribosomal RNA gene Genome sequencing and assembly.</title>
        <authorList>
            <person name="Lee H."/>
        </authorList>
    </citation>
    <scope>NUCLEOTIDE SEQUENCE [LARGE SCALE GENOMIC DNA]</scope>
    <source>
        <strain evidence="3 4">HF-S3</strain>
    </source>
</reference>
<comment type="caution">
    <text evidence="3">The sequence shown here is derived from an EMBL/GenBank/DDBJ whole genome shotgun (WGS) entry which is preliminary data.</text>
</comment>
<dbReference type="PANTHER" id="PTHR34219:SF1">
    <property type="entry name" value="PEPSY DOMAIN-CONTAINING PROTEIN"/>
    <property type="match status" value="1"/>
</dbReference>
<feature type="transmembrane region" description="Helical" evidence="2">
    <location>
        <begin position="143"/>
        <end position="161"/>
    </location>
</feature>
<evidence type="ECO:0000256" key="1">
    <source>
        <dbReference type="SAM" id="MobiDB-lite"/>
    </source>
</evidence>
<dbReference type="InterPro" id="IPR005625">
    <property type="entry name" value="PepSY-ass_TM"/>
</dbReference>
<keyword evidence="2" id="KW-1133">Transmembrane helix</keyword>
<dbReference type="PANTHER" id="PTHR34219">
    <property type="entry name" value="IRON-REGULATED INNER MEMBRANE PROTEIN-RELATED"/>
    <property type="match status" value="1"/>
</dbReference>
<dbReference type="Pfam" id="PF03929">
    <property type="entry name" value="PepSY_TM"/>
    <property type="match status" value="1"/>
</dbReference>
<keyword evidence="2" id="KW-0472">Membrane</keyword>
<feature type="region of interest" description="Disordered" evidence="1">
    <location>
        <begin position="223"/>
        <end position="244"/>
    </location>
</feature>
<keyword evidence="2" id="KW-0812">Transmembrane</keyword>
<protein>
    <submittedName>
        <fullName evidence="3">PepSY domain-containing protein</fullName>
    </submittedName>
</protein>
<evidence type="ECO:0000313" key="3">
    <source>
        <dbReference type="EMBL" id="MEN3746289.1"/>
    </source>
</evidence>
<evidence type="ECO:0000256" key="2">
    <source>
        <dbReference type="SAM" id="Phobius"/>
    </source>
</evidence>
<keyword evidence="4" id="KW-1185">Reference proteome</keyword>
<evidence type="ECO:0000313" key="4">
    <source>
        <dbReference type="Proteomes" id="UP001427805"/>
    </source>
</evidence>
<feature type="transmembrane region" description="Helical" evidence="2">
    <location>
        <begin position="182"/>
        <end position="206"/>
    </location>
</feature>
<dbReference type="RefSeq" id="WP_346245294.1">
    <property type="nucleotide sequence ID" value="NZ_JBDIZK010000002.1"/>
</dbReference>
<organism evidence="3 4">
    <name type="scientific">Sphingomonas rustica</name>
    <dbReference type="NCBI Taxonomy" id="3103142"/>
    <lineage>
        <taxon>Bacteria</taxon>
        <taxon>Pseudomonadati</taxon>
        <taxon>Pseudomonadota</taxon>
        <taxon>Alphaproteobacteria</taxon>
        <taxon>Sphingomonadales</taxon>
        <taxon>Sphingomonadaceae</taxon>
        <taxon>Sphingomonas</taxon>
    </lineage>
</organism>
<gene>
    <name evidence="3" type="ORF">TPR58_03855</name>
</gene>
<feature type="transmembrane region" description="Helical" evidence="2">
    <location>
        <begin position="12"/>
        <end position="35"/>
    </location>
</feature>
<proteinExistence type="predicted"/>
<dbReference type="EMBL" id="JBDIZK010000002">
    <property type="protein sequence ID" value="MEN3746289.1"/>
    <property type="molecule type" value="Genomic_DNA"/>
</dbReference>
<feature type="transmembrane region" description="Helical" evidence="2">
    <location>
        <begin position="397"/>
        <end position="421"/>
    </location>
</feature>
<sequence>MAMLYRTAWRWHFYAGLIVLPVMLWLAVTGGLYLYKPEIERQVYRSWSQVEPSGAIRPVAALIGAAEQGSGGRVTQVTRPSAPDESWRVTLQMPDGSKRLGFVDPYRATLLGAASGGGIMATIKELHSLAITGPVGNALVEIVAGWAIVLVVTGLILWWPRGGSPAIGVRGRPRARVFWRDLHASIGVVAAAVILFLAVTGMPWTVFAGARLNQWVAAQGLGRPERPGPKAAMHDEHEGHEGHGGKVTLPWSMQSAPVPQSSGPVAVTPDLIAARAEWSGMTTPWTMTLPARAGAPYLVSHLATRAEDAHAVYLDAATGAVIQDARQADFGLGAKTIEWGIAVHQGQEYGEPNRLLMLFGCIAIWVLGLTGTVMWWKRRRDGRLTEPPRGDPRRERGLAAAMLVLAIALPLTGLTMVAALLGEKAWRAVLANK</sequence>
<dbReference type="Proteomes" id="UP001427805">
    <property type="component" value="Unassembled WGS sequence"/>
</dbReference>
<accession>A0ABV0B3X9</accession>
<name>A0ABV0B3X9_9SPHN</name>
<feature type="transmembrane region" description="Helical" evidence="2">
    <location>
        <begin position="355"/>
        <end position="376"/>
    </location>
</feature>